<evidence type="ECO:0000313" key="3">
    <source>
        <dbReference type="EMBL" id="KAA0178247.1"/>
    </source>
</evidence>
<reference evidence="4 5" key="1">
    <citation type="submission" date="2019-07" db="EMBL/GenBank/DDBJ databases">
        <title>Genomes of Cafeteria roenbergensis.</title>
        <authorList>
            <person name="Fischer M.G."/>
            <person name="Hackl T."/>
            <person name="Roman M."/>
        </authorList>
    </citation>
    <scope>NUCLEOTIDE SEQUENCE [LARGE SCALE GENOMIC DNA]</scope>
    <source>
        <strain evidence="3 4">E4-10P</strain>
        <strain evidence="2 5">RCC970-E3</strain>
    </source>
</reference>
<sequence>MGNRVRFVASCLLLAMVSDRALVVRFRQGYYASLADLFESPGFAWEASGDDKVASGRAIDPKDSQQLLCGDLGPDGAGPALSVSGNYYFMPFVANNPLYRAKARRWFPNGDIFGTMARVVFRPGPQVRDMMDTLLLDLGRKAGLPDGERWTCELGFQIRNDNDPVRRPQISAKEWDLYRKCAAELLPRSRREDPRVFVATDSDPSRKICSEEVPYPFEVYGDFERSNNPKGVRKALVDLLVFSTCDIMLTSPWSSYGRVASVYAGREAYFVTDWGVPTGEPHRRFLDILRDEDGKSGCFRFLRTEPCPWQGPKGELGFNDVVRTTTCWDASMFSDVC</sequence>
<dbReference type="Proteomes" id="UP000322899">
    <property type="component" value="Unassembled WGS sequence"/>
</dbReference>
<protein>
    <recommendedName>
        <fullName evidence="6">Fucosyltransferase</fullName>
    </recommendedName>
</protein>
<dbReference type="EMBL" id="VLTL01000027">
    <property type="protein sequence ID" value="KAA0168701.1"/>
    <property type="molecule type" value="Genomic_DNA"/>
</dbReference>
<feature type="signal peptide" evidence="1">
    <location>
        <begin position="1"/>
        <end position="23"/>
    </location>
</feature>
<keyword evidence="1" id="KW-0732">Signal</keyword>
<evidence type="ECO:0000313" key="4">
    <source>
        <dbReference type="Proteomes" id="UP000322899"/>
    </source>
</evidence>
<evidence type="ECO:0008006" key="6">
    <source>
        <dbReference type="Google" id="ProtNLM"/>
    </source>
</evidence>
<gene>
    <name evidence="3" type="ORF">FNF27_00101</name>
    <name evidence="2" type="ORF">FNF28_02440</name>
</gene>
<dbReference type="OrthoDB" id="428346at2759"/>
<dbReference type="Gene3D" id="3.40.50.11350">
    <property type="match status" value="1"/>
</dbReference>
<comment type="caution">
    <text evidence="3">The sequence shown here is derived from an EMBL/GenBank/DDBJ whole genome shotgun (WGS) entry which is preliminary data.</text>
</comment>
<accession>A0A5A8ENJ6</accession>
<evidence type="ECO:0000313" key="5">
    <source>
        <dbReference type="Proteomes" id="UP000324907"/>
    </source>
</evidence>
<dbReference type="EMBL" id="VLTO01000001">
    <property type="protein sequence ID" value="KAA0178247.1"/>
    <property type="molecule type" value="Genomic_DNA"/>
</dbReference>
<evidence type="ECO:0000256" key="1">
    <source>
        <dbReference type="SAM" id="SignalP"/>
    </source>
</evidence>
<dbReference type="Proteomes" id="UP000324907">
    <property type="component" value="Unassembled WGS sequence"/>
</dbReference>
<feature type="chain" id="PRO_5033473108" description="Fucosyltransferase" evidence="1">
    <location>
        <begin position="24"/>
        <end position="337"/>
    </location>
</feature>
<dbReference type="AlphaFoldDB" id="A0A5A8ENJ6"/>
<name>A0A5A8ENJ6_CAFRO</name>
<evidence type="ECO:0000313" key="2">
    <source>
        <dbReference type="EMBL" id="KAA0168701.1"/>
    </source>
</evidence>
<proteinExistence type="predicted"/>
<organism evidence="3 4">
    <name type="scientific">Cafeteria roenbergensis</name>
    <name type="common">Marine flagellate</name>
    <dbReference type="NCBI Taxonomy" id="33653"/>
    <lineage>
        <taxon>Eukaryota</taxon>
        <taxon>Sar</taxon>
        <taxon>Stramenopiles</taxon>
        <taxon>Bigyra</taxon>
        <taxon>Opalozoa</taxon>
        <taxon>Bicosoecida</taxon>
        <taxon>Cafeteriaceae</taxon>
        <taxon>Cafeteria</taxon>
    </lineage>
</organism>